<feature type="domain" description="Major facilitator superfamily (MFS) profile" evidence="8">
    <location>
        <begin position="47"/>
        <end position="575"/>
    </location>
</feature>
<name>A0A9W8TR69_9PEZI</name>
<dbReference type="PANTHER" id="PTHR23501:SF187">
    <property type="entry name" value="MAJOR FACILITATOR SUPERFAMILY (MFS) PROFILE DOMAIN-CONTAINING PROTEIN"/>
    <property type="match status" value="1"/>
</dbReference>
<proteinExistence type="predicted"/>
<reference evidence="9" key="1">
    <citation type="submission" date="2022-07" db="EMBL/GenBank/DDBJ databases">
        <title>Genome Sequence of Xylaria arbuscula.</title>
        <authorList>
            <person name="Buettner E."/>
        </authorList>
    </citation>
    <scope>NUCLEOTIDE SEQUENCE</scope>
    <source>
        <strain evidence="9">VT107</strain>
    </source>
</reference>
<feature type="transmembrane region" description="Helical" evidence="7">
    <location>
        <begin position="548"/>
        <end position="566"/>
    </location>
</feature>
<protein>
    <recommendedName>
        <fullName evidence="8">Major facilitator superfamily (MFS) profile domain-containing protein</fullName>
    </recommendedName>
</protein>
<evidence type="ECO:0000256" key="4">
    <source>
        <dbReference type="ARBA" id="ARBA00022989"/>
    </source>
</evidence>
<keyword evidence="4 7" id="KW-1133">Transmembrane helix</keyword>
<keyword evidence="6" id="KW-0325">Glycoprotein</keyword>
<feature type="transmembrane region" description="Helical" evidence="7">
    <location>
        <begin position="304"/>
        <end position="321"/>
    </location>
</feature>
<evidence type="ECO:0000256" key="1">
    <source>
        <dbReference type="ARBA" id="ARBA00004141"/>
    </source>
</evidence>
<dbReference type="InterPro" id="IPR011701">
    <property type="entry name" value="MFS"/>
</dbReference>
<accession>A0A9W8TR69</accession>
<dbReference type="EMBL" id="JANPWZ010000139">
    <property type="protein sequence ID" value="KAJ3579040.1"/>
    <property type="molecule type" value="Genomic_DNA"/>
</dbReference>
<keyword evidence="10" id="KW-1185">Reference proteome</keyword>
<dbReference type="InterPro" id="IPR020846">
    <property type="entry name" value="MFS_dom"/>
</dbReference>
<sequence length="595" mass="64937">MQSADIVAMSNGTDDLVVISNPGFDAKINDKAVDGSEFKPTGRFWAIIFTCATIGLLSALENTVVTTALPRIATDLKLGADYVWVTNIFFLTGYGPALIITLLIIECSRAAVQPLFGQLANIYGRRWITMIIVAFFTLGSGISGGAQNGATLIAGRAIQGVGAGGIYIIIDIIVSDLVPLRQRGNYIAIILTIYTVGLALGPYIGGAIVASTTWRWVFFINLPVSIQRSLAARFGLAYGLQIGGAALIMIFLFLHVKHDRSQTVREKLLRIDYIGNLLLVAATFSILYALTYGGTVFAWDSGRILAPLILGFAGFAIFGWYECITKEPVIPLEMFKNRTTVIIFGATFFNSLLLYWVLFFLPVYFQAALLVSPSRAGVLLLPSILFAIPGSIVAVLALSRWGKYKPIHLVGFAISLIGLAIYTLFSENSSLAEIVIFQAISSAGGGLVLNTLLPGVQAQLPEKYQAATTAAWAFIRSFGSIWGIAIPSAIFNNRFSQLLAQRVTDPQIRFAFDGGNNAYEHAFAEFIQSFPPRSQAQIVRLYSDTLHFMWQISITFAAVNFLIVIFEAQVPLRTQLETEYGMKDDKKGSQETEMS</sequence>
<dbReference type="GO" id="GO:0022857">
    <property type="term" value="F:transmembrane transporter activity"/>
    <property type="evidence" value="ECO:0007669"/>
    <property type="project" value="InterPro"/>
</dbReference>
<keyword evidence="3 7" id="KW-0812">Transmembrane</keyword>
<gene>
    <name evidence="9" type="ORF">NPX13_g1519</name>
</gene>
<evidence type="ECO:0000256" key="3">
    <source>
        <dbReference type="ARBA" id="ARBA00022692"/>
    </source>
</evidence>
<organism evidence="9 10">
    <name type="scientific">Xylaria arbuscula</name>
    <dbReference type="NCBI Taxonomy" id="114810"/>
    <lineage>
        <taxon>Eukaryota</taxon>
        <taxon>Fungi</taxon>
        <taxon>Dikarya</taxon>
        <taxon>Ascomycota</taxon>
        <taxon>Pezizomycotina</taxon>
        <taxon>Sordariomycetes</taxon>
        <taxon>Xylariomycetidae</taxon>
        <taxon>Xylariales</taxon>
        <taxon>Xylariaceae</taxon>
        <taxon>Xylaria</taxon>
    </lineage>
</organism>
<feature type="transmembrane region" description="Helical" evidence="7">
    <location>
        <begin position="44"/>
        <end position="62"/>
    </location>
</feature>
<evidence type="ECO:0000313" key="9">
    <source>
        <dbReference type="EMBL" id="KAJ3579040.1"/>
    </source>
</evidence>
<dbReference type="Gene3D" id="1.20.1250.20">
    <property type="entry name" value="MFS general substrate transporter like domains"/>
    <property type="match status" value="1"/>
</dbReference>
<keyword evidence="5 7" id="KW-0472">Membrane</keyword>
<feature type="transmembrane region" description="Helical" evidence="7">
    <location>
        <begin position="473"/>
        <end position="491"/>
    </location>
</feature>
<evidence type="ECO:0000256" key="7">
    <source>
        <dbReference type="SAM" id="Phobius"/>
    </source>
</evidence>
<dbReference type="VEuPathDB" id="FungiDB:F4678DRAFT_348684"/>
<dbReference type="SUPFAM" id="SSF103473">
    <property type="entry name" value="MFS general substrate transporter"/>
    <property type="match status" value="1"/>
</dbReference>
<dbReference type="Pfam" id="PF07690">
    <property type="entry name" value="MFS_1"/>
    <property type="match status" value="1"/>
</dbReference>
<feature type="transmembrane region" description="Helical" evidence="7">
    <location>
        <begin position="126"/>
        <end position="146"/>
    </location>
</feature>
<dbReference type="Proteomes" id="UP001148614">
    <property type="component" value="Unassembled WGS sequence"/>
</dbReference>
<feature type="transmembrane region" description="Helical" evidence="7">
    <location>
        <begin position="277"/>
        <end position="298"/>
    </location>
</feature>
<dbReference type="AlphaFoldDB" id="A0A9W8TR69"/>
<dbReference type="InterPro" id="IPR036259">
    <property type="entry name" value="MFS_trans_sf"/>
</dbReference>
<dbReference type="PANTHER" id="PTHR23501">
    <property type="entry name" value="MAJOR FACILITATOR SUPERFAMILY"/>
    <property type="match status" value="1"/>
</dbReference>
<comment type="subcellular location">
    <subcellularLocation>
        <location evidence="1">Membrane</location>
        <topology evidence="1">Multi-pass membrane protein</topology>
    </subcellularLocation>
</comment>
<evidence type="ECO:0000256" key="6">
    <source>
        <dbReference type="ARBA" id="ARBA00023180"/>
    </source>
</evidence>
<evidence type="ECO:0000313" key="10">
    <source>
        <dbReference type="Proteomes" id="UP001148614"/>
    </source>
</evidence>
<feature type="transmembrane region" description="Helical" evidence="7">
    <location>
        <begin position="82"/>
        <end position="105"/>
    </location>
</feature>
<feature type="transmembrane region" description="Helical" evidence="7">
    <location>
        <begin position="186"/>
        <end position="210"/>
    </location>
</feature>
<feature type="transmembrane region" description="Helical" evidence="7">
    <location>
        <begin position="377"/>
        <end position="399"/>
    </location>
</feature>
<evidence type="ECO:0000256" key="2">
    <source>
        <dbReference type="ARBA" id="ARBA00022448"/>
    </source>
</evidence>
<evidence type="ECO:0000259" key="8">
    <source>
        <dbReference type="PROSITE" id="PS50850"/>
    </source>
</evidence>
<feature type="transmembrane region" description="Helical" evidence="7">
    <location>
        <begin position="431"/>
        <end position="453"/>
    </location>
</feature>
<evidence type="ECO:0000256" key="5">
    <source>
        <dbReference type="ARBA" id="ARBA00023136"/>
    </source>
</evidence>
<feature type="transmembrane region" description="Helical" evidence="7">
    <location>
        <begin position="341"/>
        <end position="365"/>
    </location>
</feature>
<feature type="transmembrane region" description="Helical" evidence="7">
    <location>
        <begin position="152"/>
        <end position="174"/>
    </location>
</feature>
<keyword evidence="2" id="KW-0813">Transport</keyword>
<dbReference type="GO" id="GO:0005886">
    <property type="term" value="C:plasma membrane"/>
    <property type="evidence" value="ECO:0007669"/>
    <property type="project" value="TreeGrafter"/>
</dbReference>
<dbReference type="PROSITE" id="PS50850">
    <property type="entry name" value="MFS"/>
    <property type="match status" value="1"/>
</dbReference>
<comment type="caution">
    <text evidence="9">The sequence shown here is derived from an EMBL/GenBank/DDBJ whole genome shotgun (WGS) entry which is preliminary data.</text>
</comment>
<feature type="transmembrane region" description="Helical" evidence="7">
    <location>
        <begin position="230"/>
        <end position="256"/>
    </location>
</feature>
<dbReference type="Gene3D" id="1.20.1720.10">
    <property type="entry name" value="Multidrug resistance protein D"/>
    <property type="match status" value="1"/>
</dbReference>
<feature type="transmembrane region" description="Helical" evidence="7">
    <location>
        <begin position="406"/>
        <end position="425"/>
    </location>
</feature>